<evidence type="ECO:0000313" key="6">
    <source>
        <dbReference type="EMBL" id="AHC14187.1"/>
    </source>
</evidence>
<dbReference type="GO" id="GO:0016020">
    <property type="term" value="C:membrane"/>
    <property type="evidence" value="ECO:0007669"/>
    <property type="project" value="UniProtKB-SubCell"/>
</dbReference>
<evidence type="ECO:0000313" key="7">
    <source>
        <dbReference type="Proteomes" id="UP000018680"/>
    </source>
</evidence>
<evidence type="ECO:0000256" key="4">
    <source>
        <dbReference type="ARBA" id="ARBA00023136"/>
    </source>
</evidence>
<keyword evidence="2 5" id="KW-0812">Transmembrane</keyword>
<evidence type="ECO:0000256" key="3">
    <source>
        <dbReference type="ARBA" id="ARBA00022989"/>
    </source>
</evidence>
<dbReference type="InterPro" id="IPR035906">
    <property type="entry name" value="MetI-like_sf"/>
</dbReference>
<protein>
    <submittedName>
        <fullName evidence="6">Uncharacterized protein</fullName>
    </submittedName>
</protein>
<gene>
    <name evidence="6" type="ORF">L21SP2_0762</name>
</gene>
<keyword evidence="7" id="KW-1185">Reference proteome</keyword>
<keyword evidence="3 5" id="KW-1133">Transmembrane helix</keyword>
<evidence type="ECO:0000256" key="2">
    <source>
        <dbReference type="ARBA" id="ARBA00022692"/>
    </source>
</evidence>
<accession>V5WEF1</accession>
<dbReference type="EMBL" id="CP006939">
    <property type="protein sequence ID" value="AHC14187.1"/>
    <property type="molecule type" value="Genomic_DNA"/>
</dbReference>
<dbReference type="HOGENOM" id="CLU_2635982_0_0_12"/>
<comment type="subcellular location">
    <subcellularLocation>
        <location evidence="1">Membrane</location>
        <topology evidence="1">Multi-pass membrane protein</topology>
    </subcellularLocation>
</comment>
<dbReference type="AlphaFoldDB" id="V5WEF1"/>
<evidence type="ECO:0000256" key="5">
    <source>
        <dbReference type="SAM" id="Phobius"/>
    </source>
</evidence>
<dbReference type="Gene3D" id="1.10.3720.10">
    <property type="entry name" value="MetI-like"/>
    <property type="match status" value="1"/>
</dbReference>
<keyword evidence="4 5" id="KW-0472">Membrane</keyword>
<dbReference type="KEGG" id="slr:L21SP2_0762"/>
<feature type="transmembrane region" description="Helical" evidence="5">
    <location>
        <begin position="12"/>
        <end position="34"/>
    </location>
</feature>
<dbReference type="Proteomes" id="UP000018680">
    <property type="component" value="Chromosome"/>
</dbReference>
<name>V5WEF1_9SPIO</name>
<reference evidence="6 7" key="1">
    <citation type="journal article" date="2015" name="Stand. Genomic Sci.">
        <title>Complete genome sequence and description of Salinispira pacifica gen. nov., sp. nov., a novel spirochaete isolated form a hypersaline microbial mat.</title>
        <authorList>
            <person name="Ben Hania W."/>
            <person name="Joseph M."/>
            <person name="Schumann P."/>
            <person name="Bunk B."/>
            <person name="Fiebig A."/>
            <person name="Sproer C."/>
            <person name="Klenk H.P."/>
            <person name="Fardeau M.L."/>
            <person name="Spring S."/>
        </authorList>
    </citation>
    <scope>NUCLEOTIDE SEQUENCE [LARGE SCALE GENOMIC DNA]</scope>
    <source>
        <strain evidence="6 7">L21-RPul-D2</strain>
    </source>
</reference>
<proteinExistence type="predicted"/>
<dbReference type="eggNOG" id="COG0395">
    <property type="taxonomic scope" value="Bacteria"/>
</dbReference>
<organism evidence="6 7">
    <name type="scientific">Salinispira pacifica</name>
    <dbReference type="NCBI Taxonomy" id="1307761"/>
    <lineage>
        <taxon>Bacteria</taxon>
        <taxon>Pseudomonadati</taxon>
        <taxon>Spirochaetota</taxon>
        <taxon>Spirochaetia</taxon>
        <taxon>Spirochaetales</taxon>
        <taxon>Spirochaetaceae</taxon>
        <taxon>Salinispira</taxon>
    </lineage>
</organism>
<evidence type="ECO:0000256" key="1">
    <source>
        <dbReference type="ARBA" id="ARBA00004141"/>
    </source>
</evidence>
<sequence length="77" mass="8444">MAIAGMKKRKFDLFNIVNISIMLIICGVTIYPIWYTVVLSFNDGSDALLGASTGGPGSSVWRAIRRYSSLRILYGPS</sequence>
<dbReference type="STRING" id="1307761.L21SP2_0762"/>